<dbReference type="InterPro" id="IPR018114">
    <property type="entry name" value="TRYPSIN_HIS"/>
</dbReference>
<dbReference type="PROSITE" id="PS00135">
    <property type="entry name" value="TRYPSIN_SER"/>
    <property type="match status" value="2"/>
</dbReference>
<protein>
    <recommendedName>
        <fullName evidence="10">Peptidase S1 domain-containing protein</fullName>
    </recommendedName>
</protein>
<dbReference type="PANTHER" id="PTHR24252">
    <property type="entry name" value="ACROSIN-RELATED"/>
    <property type="match status" value="1"/>
</dbReference>
<feature type="signal peptide" evidence="9">
    <location>
        <begin position="1"/>
        <end position="28"/>
    </location>
</feature>
<keyword evidence="12" id="KW-1185">Reference proteome</keyword>
<dbReference type="InterPro" id="IPR001254">
    <property type="entry name" value="Trypsin_dom"/>
</dbReference>
<feature type="domain" description="Peptidase S1" evidence="10">
    <location>
        <begin position="122"/>
        <end position="354"/>
    </location>
</feature>
<feature type="compositionally biased region" description="Acidic residues" evidence="8">
    <location>
        <begin position="779"/>
        <end position="790"/>
    </location>
</feature>
<dbReference type="InterPro" id="IPR001314">
    <property type="entry name" value="Peptidase_S1A"/>
</dbReference>
<dbReference type="GO" id="GO:0004252">
    <property type="term" value="F:serine-type endopeptidase activity"/>
    <property type="evidence" value="ECO:0007669"/>
    <property type="project" value="InterPro"/>
</dbReference>
<name>A0A0Q9XLY6_DROMO</name>
<keyword evidence="4 7" id="KW-0720">Serine protease</keyword>
<evidence type="ECO:0000256" key="3">
    <source>
        <dbReference type="ARBA" id="ARBA00022801"/>
    </source>
</evidence>
<dbReference type="InterPro" id="IPR009003">
    <property type="entry name" value="Peptidase_S1_PA"/>
</dbReference>
<dbReference type="PROSITE" id="PS50240">
    <property type="entry name" value="TRYPSIN_DOM"/>
    <property type="match status" value="2"/>
</dbReference>
<keyword evidence="9" id="KW-0732">Signal</keyword>
<dbReference type="InterPro" id="IPR033116">
    <property type="entry name" value="TRYPSIN_SER"/>
</dbReference>
<dbReference type="Proteomes" id="UP000009192">
    <property type="component" value="Unassembled WGS sequence"/>
</dbReference>
<dbReference type="Gene3D" id="2.40.10.10">
    <property type="entry name" value="Trypsin-like serine proteases"/>
    <property type="match status" value="2"/>
</dbReference>
<dbReference type="PROSITE" id="PS00134">
    <property type="entry name" value="TRYPSIN_HIS"/>
    <property type="match status" value="2"/>
</dbReference>
<comment type="subcellular location">
    <subcellularLocation>
        <location evidence="1">Membrane</location>
        <topology evidence="1">Single-pass type II membrane protein</topology>
    </subcellularLocation>
</comment>
<sequence length="790" mass="85366">MTWSSLPNCLKLPLLLLLLLLLIGSGAAQQYNASALSAVGPAPISPVLKQSQNTFVQWVLSLLPQRPGAATESVTIAALSSSATTPTATPAAAATTPAPPTLSPPRSCSDCVCGVANIQKRIVGGQETEVHQYPWVAMLLYGGRFYCAASLLNDQFLLTASHCVYGFRKERISVRLLEHDRKMSHMQKIDRKVAEVITHPKYNARNYDNDIAIIKLDEHVEFNEVLHPVCMPTPGRSFRGEIGVVTGWGALKVGGPTSDTLQEVQVPILSQDECRKSRYGNKITDNMLCGGYDEGGKDSCQGDSGGPLHIVPNGTREYQIAGVVSWGEGCAKAGYPGVYARVNRYGTWIKNLTKQACLCQQETKKINIPACGMAITLAGSGLAAGLASSAAGRGRPRVLLAASWALFLWALARMRQFSCQLPVGQLSSLTRMRYICLLASVVGLALATPSLRGASEPAKILESLNSMRQNSFLDWIMSVLGPDSPETGVSPAKRECPACGCGNINTRHRIVGGQETEVHEYPWMAMLMWFGSFYCGATLVNDQYALTAAHCVNGFYHRLITVRLLEHNRQDSHVKIVDRRVARVLVHPNYSTLNFDSDIALIRFNEPVRLGIDMHPVCLPTPTETFAGQTAVVTGWGALSEGGPISDTLQEVEVPVLSQQQCRETNYGADKITDNMICAGYVEQGGKDSCQGDSGGPMHVIDEKQTYQLAGIVSWGEGCAKPGSPGVYTRVSNFNEWIAANTRDSCACSQSEEASPAEAATTTTEQPEQPEMATAQTSEDPEVQEAELPV</sequence>
<dbReference type="InParanoid" id="A0A0Q9XLY6"/>
<evidence type="ECO:0000256" key="6">
    <source>
        <dbReference type="ARBA" id="ARBA00023157"/>
    </source>
</evidence>
<dbReference type="KEGG" id="dmo:Dmoj_GI20860"/>
<evidence type="ECO:0000256" key="9">
    <source>
        <dbReference type="SAM" id="SignalP"/>
    </source>
</evidence>
<keyword evidence="6" id="KW-1015">Disulfide bond</keyword>
<keyword evidence="5" id="KW-0735">Signal-anchor</keyword>
<dbReference type="SMART" id="SM00020">
    <property type="entry name" value="Tryp_SPc"/>
    <property type="match status" value="2"/>
</dbReference>
<dbReference type="CDD" id="cd00190">
    <property type="entry name" value="Tryp_SPc"/>
    <property type="match status" value="2"/>
</dbReference>
<feature type="domain" description="Peptidase S1" evidence="10">
    <location>
        <begin position="510"/>
        <end position="743"/>
    </location>
</feature>
<evidence type="ECO:0000256" key="1">
    <source>
        <dbReference type="ARBA" id="ARBA00004606"/>
    </source>
</evidence>
<proteinExistence type="predicted"/>
<evidence type="ECO:0000313" key="11">
    <source>
        <dbReference type="EMBL" id="KRG05032.1"/>
    </source>
</evidence>
<dbReference type="GO" id="GO:0035002">
    <property type="term" value="P:liquid clearance, open tracheal system"/>
    <property type="evidence" value="ECO:0007669"/>
    <property type="project" value="EnsemblMetazoa"/>
</dbReference>
<accession>A0A0Q9XLY6</accession>
<evidence type="ECO:0000313" key="12">
    <source>
        <dbReference type="Proteomes" id="UP000009192"/>
    </source>
</evidence>
<dbReference type="EMBL" id="CH933808">
    <property type="protein sequence ID" value="KRG05032.1"/>
    <property type="molecule type" value="Genomic_DNA"/>
</dbReference>
<keyword evidence="2 7" id="KW-0645">Protease</keyword>
<feature type="region of interest" description="Disordered" evidence="8">
    <location>
        <begin position="747"/>
        <end position="790"/>
    </location>
</feature>
<feature type="compositionally biased region" description="Low complexity" evidence="8">
    <location>
        <begin position="749"/>
        <end position="771"/>
    </location>
</feature>
<evidence type="ECO:0000259" key="10">
    <source>
        <dbReference type="PROSITE" id="PS50240"/>
    </source>
</evidence>
<evidence type="ECO:0000256" key="8">
    <source>
        <dbReference type="SAM" id="MobiDB-lite"/>
    </source>
</evidence>
<evidence type="ECO:0000256" key="4">
    <source>
        <dbReference type="ARBA" id="ARBA00022825"/>
    </source>
</evidence>
<feature type="chain" id="PRO_5006388063" description="Peptidase S1 domain-containing protein" evidence="9">
    <location>
        <begin position="29"/>
        <end position="790"/>
    </location>
</feature>
<dbReference type="eggNOG" id="KOG3627">
    <property type="taxonomic scope" value="Eukaryota"/>
</dbReference>
<dbReference type="Pfam" id="PF00089">
    <property type="entry name" value="Trypsin"/>
    <property type="match status" value="2"/>
</dbReference>
<organism evidence="11 12">
    <name type="scientific">Drosophila mojavensis</name>
    <name type="common">Fruit fly</name>
    <dbReference type="NCBI Taxonomy" id="7230"/>
    <lineage>
        <taxon>Eukaryota</taxon>
        <taxon>Metazoa</taxon>
        <taxon>Ecdysozoa</taxon>
        <taxon>Arthropoda</taxon>
        <taxon>Hexapoda</taxon>
        <taxon>Insecta</taxon>
        <taxon>Pterygota</taxon>
        <taxon>Neoptera</taxon>
        <taxon>Endopterygota</taxon>
        <taxon>Diptera</taxon>
        <taxon>Brachycera</taxon>
        <taxon>Muscomorpha</taxon>
        <taxon>Ephydroidea</taxon>
        <taxon>Drosophilidae</taxon>
        <taxon>Drosophila</taxon>
    </lineage>
</organism>
<evidence type="ECO:0000256" key="5">
    <source>
        <dbReference type="ARBA" id="ARBA00022968"/>
    </source>
</evidence>
<dbReference type="FunFam" id="2.40.10.10:FF:000006">
    <property type="entry name" value="Serine proteinase stubble"/>
    <property type="match status" value="2"/>
</dbReference>
<dbReference type="InterPro" id="IPR043504">
    <property type="entry name" value="Peptidase_S1_PA_chymotrypsin"/>
</dbReference>
<keyword evidence="3 7" id="KW-0378">Hydrolase</keyword>
<evidence type="ECO:0000256" key="2">
    <source>
        <dbReference type="ARBA" id="ARBA00022670"/>
    </source>
</evidence>
<dbReference type="SUPFAM" id="SSF50494">
    <property type="entry name" value="Trypsin-like serine proteases"/>
    <property type="match status" value="2"/>
</dbReference>
<evidence type="ECO:0000256" key="7">
    <source>
        <dbReference type="RuleBase" id="RU363034"/>
    </source>
</evidence>
<dbReference type="PRINTS" id="PR00722">
    <property type="entry name" value="CHYMOTRYPSIN"/>
</dbReference>
<keyword evidence="5" id="KW-0812">Transmembrane</keyword>
<dbReference type="GO" id="GO:0006508">
    <property type="term" value="P:proteolysis"/>
    <property type="evidence" value="ECO:0007669"/>
    <property type="project" value="UniProtKB-KW"/>
</dbReference>
<dbReference type="AlphaFoldDB" id="A0A0Q9XLY6"/>
<reference evidence="11 12" key="1">
    <citation type="journal article" date="2007" name="Nature">
        <title>Evolution of genes and genomes on the Drosophila phylogeny.</title>
        <authorList>
            <consortium name="Drosophila 12 Genomes Consortium"/>
            <person name="Clark A.G."/>
            <person name="Eisen M.B."/>
            <person name="Smith D.R."/>
            <person name="Bergman C.M."/>
            <person name="Oliver B."/>
            <person name="Markow T.A."/>
            <person name="Kaufman T.C."/>
            <person name="Kellis M."/>
            <person name="Gelbart W."/>
            <person name="Iyer V.N."/>
            <person name="Pollard D.A."/>
            <person name="Sackton T.B."/>
            <person name="Larracuente A.M."/>
            <person name="Singh N.D."/>
            <person name="Abad J.P."/>
            <person name="Abt D.N."/>
            <person name="Adryan B."/>
            <person name="Aguade M."/>
            <person name="Akashi H."/>
            <person name="Anderson W.W."/>
            <person name="Aquadro C.F."/>
            <person name="Ardell D.H."/>
            <person name="Arguello R."/>
            <person name="Artieri C.G."/>
            <person name="Barbash D.A."/>
            <person name="Barker D."/>
            <person name="Barsanti P."/>
            <person name="Batterham P."/>
            <person name="Batzoglou S."/>
            <person name="Begun D."/>
            <person name="Bhutkar A."/>
            <person name="Blanco E."/>
            <person name="Bosak S.A."/>
            <person name="Bradley R.K."/>
            <person name="Brand A.D."/>
            <person name="Brent M.R."/>
            <person name="Brooks A.N."/>
            <person name="Brown R.H."/>
            <person name="Butlin R.K."/>
            <person name="Caggese C."/>
            <person name="Calvi B.R."/>
            <person name="Bernardo de Carvalho A."/>
            <person name="Caspi A."/>
            <person name="Castrezana S."/>
            <person name="Celniker S.E."/>
            <person name="Chang J.L."/>
            <person name="Chapple C."/>
            <person name="Chatterji S."/>
            <person name="Chinwalla A."/>
            <person name="Civetta A."/>
            <person name="Clifton S.W."/>
            <person name="Comeron J.M."/>
            <person name="Costello J.C."/>
            <person name="Coyne J.A."/>
            <person name="Daub J."/>
            <person name="David R.G."/>
            <person name="Delcher A.L."/>
            <person name="Delehaunty K."/>
            <person name="Do C.B."/>
            <person name="Ebling H."/>
            <person name="Edwards K."/>
            <person name="Eickbush T."/>
            <person name="Evans J.D."/>
            <person name="Filipski A."/>
            <person name="Findeiss S."/>
            <person name="Freyhult E."/>
            <person name="Fulton L."/>
            <person name="Fulton R."/>
            <person name="Garcia A.C."/>
            <person name="Gardiner A."/>
            <person name="Garfield D.A."/>
            <person name="Garvin B.E."/>
            <person name="Gibson G."/>
            <person name="Gilbert D."/>
            <person name="Gnerre S."/>
            <person name="Godfrey J."/>
            <person name="Good R."/>
            <person name="Gotea V."/>
            <person name="Gravely B."/>
            <person name="Greenberg A.J."/>
            <person name="Griffiths-Jones S."/>
            <person name="Gross S."/>
            <person name="Guigo R."/>
            <person name="Gustafson E.A."/>
            <person name="Haerty W."/>
            <person name="Hahn M.W."/>
            <person name="Halligan D.L."/>
            <person name="Halpern A.L."/>
            <person name="Halter G.M."/>
            <person name="Han M.V."/>
            <person name="Heger A."/>
            <person name="Hillier L."/>
            <person name="Hinrichs A.S."/>
            <person name="Holmes I."/>
            <person name="Hoskins R.A."/>
            <person name="Hubisz M.J."/>
            <person name="Hultmark D."/>
            <person name="Huntley M.A."/>
            <person name="Jaffe D.B."/>
            <person name="Jagadeeshan S."/>
            <person name="Jeck W.R."/>
            <person name="Johnson J."/>
            <person name="Jones C.D."/>
            <person name="Jordan W.C."/>
            <person name="Karpen G.H."/>
            <person name="Kataoka E."/>
            <person name="Keightley P.D."/>
            <person name="Kheradpour P."/>
            <person name="Kirkness E.F."/>
            <person name="Koerich L.B."/>
            <person name="Kristiansen K."/>
            <person name="Kudrna D."/>
            <person name="Kulathinal R.J."/>
            <person name="Kumar S."/>
            <person name="Kwok R."/>
            <person name="Lander E."/>
            <person name="Langley C.H."/>
            <person name="Lapoint R."/>
            <person name="Lazzaro B.P."/>
            <person name="Lee S.J."/>
            <person name="Levesque L."/>
            <person name="Li R."/>
            <person name="Lin C.F."/>
            <person name="Lin M.F."/>
            <person name="Lindblad-Toh K."/>
            <person name="Llopart A."/>
            <person name="Long M."/>
            <person name="Low L."/>
            <person name="Lozovsky E."/>
            <person name="Lu J."/>
            <person name="Luo M."/>
            <person name="Machado C.A."/>
            <person name="Makalowski W."/>
            <person name="Marzo M."/>
            <person name="Matsuda M."/>
            <person name="Matzkin L."/>
            <person name="McAllister B."/>
            <person name="McBride C.S."/>
            <person name="McKernan B."/>
            <person name="McKernan K."/>
            <person name="Mendez-Lago M."/>
            <person name="Minx P."/>
            <person name="Mollenhauer M.U."/>
            <person name="Montooth K."/>
            <person name="Mount S.M."/>
            <person name="Mu X."/>
            <person name="Myers E."/>
            <person name="Negre B."/>
            <person name="Newfeld S."/>
            <person name="Nielsen R."/>
            <person name="Noor M.A."/>
            <person name="O'Grady P."/>
            <person name="Pachter L."/>
            <person name="Papaceit M."/>
            <person name="Parisi M.J."/>
            <person name="Parisi M."/>
            <person name="Parts L."/>
            <person name="Pedersen J.S."/>
            <person name="Pesole G."/>
            <person name="Phillippy A.M."/>
            <person name="Ponting C.P."/>
            <person name="Pop M."/>
            <person name="Porcelli D."/>
            <person name="Powell J.R."/>
            <person name="Prohaska S."/>
            <person name="Pruitt K."/>
            <person name="Puig M."/>
            <person name="Quesneville H."/>
            <person name="Ram K.R."/>
            <person name="Rand D."/>
            <person name="Rasmussen M.D."/>
            <person name="Reed L.K."/>
            <person name="Reenan R."/>
            <person name="Reily A."/>
            <person name="Remington K.A."/>
            <person name="Rieger T.T."/>
            <person name="Ritchie M.G."/>
            <person name="Robin C."/>
            <person name="Rogers Y.H."/>
            <person name="Rohde C."/>
            <person name="Rozas J."/>
            <person name="Rubenfield M.J."/>
            <person name="Ruiz A."/>
            <person name="Russo S."/>
            <person name="Salzberg S.L."/>
            <person name="Sanchez-Gracia A."/>
            <person name="Saranga D.J."/>
            <person name="Sato H."/>
            <person name="Schaeffer S.W."/>
            <person name="Schatz M.C."/>
            <person name="Schlenke T."/>
            <person name="Schwartz R."/>
            <person name="Segarra C."/>
            <person name="Singh R.S."/>
            <person name="Sirot L."/>
            <person name="Sirota M."/>
            <person name="Sisneros N.B."/>
            <person name="Smith C.D."/>
            <person name="Smith T.F."/>
            <person name="Spieth J."/>
            <person name="Stage D.E."/>
            <person name="Stark A."/>
            <person name="Stephan W."/>
            <person name="Strausberg R.L."/>
            <person name="Strempel S."/>
            <person name="Sturgill D."/>
            <person name="Sutton G."/>
            <person name="Sutton G.G."/>
            <person name="Tao W."/>
            <person name="Teichmann S."/>
            <person name="Tobari Y.N."/>
            <person name="Tomimura Y."/>
            <person name="Tsolas J.M."/>
            <person name="Valente V.L."/>
            <person name="Venter E."/>
            <person name="Venter J.C."/>
            <person name="Vicario S."/>
            <person name="Vieira F.G."/>
            <person name="Vilella A.J."/>
            <person name="Villasante A."/>
            <person name="Walenz B."/>
            <person name="Wang J."/>
            <person name="Wasserman M."/>
            <person name="Watts T."/>
            <person name="Wilson D."/>
            <person name="Wilson R.K."/>
            <person name="Wing R.A."/>
            <person name="Wolfner M.F."/>
            <person name="Wong A."/>
            <person name="Wong G.K."/>
            <person name="Wu C.I."/>
            <person name="Wu G."/>
            <person name="Yamamoto D."/>
            <person name="Yang H.P."/>
            <person name="Yang S.P."/>
            <person name="Yorke J.A."/>
            <person name="Yoshida K."/>
            <person name="Zdobnov E."/>
            <person name="Zhang P."/>
            <person name="Zhang Y."/>
            <person name="Zimin A.V."/>
            <person name="Baldwin J."/>
            <person name="Abdouelleil A."/>
            <person name="Abdulkadir J."/>
            <person name="Abebe A."/>
            <person name="Abera B."/>
            <person name="Abreu J."/>
            <person name="Acer S.C."/>
            <person name="Aftuck L."/>
            <person name="Alexander A."/>
            <person name="An P."/>
            <person name="Anderson E."/>
            <person name="Anderson S."/>
            <person name="Arachi H."/>
            <person name="Azer M."/>
            <person name="Bachantsang P."/>
            <person name="Barry A."/>
            <person name="Bayul T."/>
            <person name="Berlin A."/>
            <person name="Bessette D."/>
            <person name="Bloom T."/>
            <person name="Blye J."/>
            <person name="Boguslavskiy L."/>
            <person name="Bonnet C."/>
            <person name="Boukhgalter B."/>
            <person name="Bourzgui I."/>
            <person name="Brown A."/>
            <person name="Cahill P."/>
            <person name="Channer S."/>
            <person name="Cheshatsang Y."/>
            <person name="Chuda L."/>
            <person name="Citroen M."/>
            <person name="Collymore A."/>
            <person name="Cooke P."/>
            <person name="Costello M."/>
            <person name="D'Aco K."/>
            <person name="Daza R."/>
            <person name="De Haan G."/>
            <person name="DeGray S."/>
            <person name="DeMaso C."/>
            <person name="Dhargay N."/>
            <person name="Dooley K."/>
            <person name="Dooley E."/>
            <person name="Doricent M."/>
            <person name="Dorje P."/>
            <person name="Dorjee K."/>
            <person name="Dupes A."/>
            <person name="Elong R."/>
            <person name="Falk J."/>
            <person name="Farina A."/>
            <person name="Faro S."/>
            <person name="Ferguson D."/>
            <person name="Fisher S."/>
            <person name="Foley C.D."/>
            <person name="Franke A."/>
            <person name="Friedrich D."/>
            <person name="Gadbois L."/>
            <person name="Gearin G."/>
            <person name="Gearin C.R."/>
            <person name="Giannoukos G."/>
            <person name="Goode T."/>
            <person name="Graham J."/>
            <person name="Grandbois E."/>
            <person name="Grewal S."/>
            <person name="Gyaltsen K."/>
            <person name="Hafez N."/>
            <person name="Hagos B."/>
            <person name="Hall J."/>
            <person name="Henson C."/>
            <person name="Hollinger A."/>
            <person name="Honan T."/>
            <person name="Huard M.D."/>
            <person name="Hughes L."/>
            <person name="Hurhula B."/>
            <person name="Husby M.E."/>
            <person name="Kamat A."/>
            <person name="Kanga B."/>
            <person name="Kashin S."/>
            <person name="Khazanovich D."/>
            <person name="Kisner P."/>
            <person name="Lance K."/>
            <person name="Lara M."/>
            <person name="Lee W."/>
            <person name="Lennon N."/>
            <person name="Letendre F."/>
            <person name="LeVine R."/>
            <person name="Lipovsky A."/>
            <person name="Liu X."/>
            <person name="Liu J."/>
            <person name="Liu S."/>
            <person name="Lokyitsang T."/>
            <person name="Lokyitsang Y."/>
            <person name="Lubonja R."/>
            <person name="Lui A."/>
            <person name="MacDonald P."/>
            <person name="Magnisalis V."/>
            <person name="Maru K."/>
            <person name="Matthews C."/>
            <person name="McCusker W."/>
            <person name="McDonough S."/>
            <person name="Mehta T."/>
            <person name="Meldrim J."/>
            <person name="Meneus L."/>
            <person name="Mihai O."/>
            <person name="Mihalev A."/>
            <person name="Mihova T."/>
            <person name="Mittelman R."/>
            <person name="Mlenga V."/>
            <person name="Montmayeur A."/>
            <person name="Mulrain L."/>
            <person name="Navidi A."/>
            <person name="Naylor J."/>
            <person name="Negash T."/>
            <person name="Nguyen T."/>
            <person name="Nguyen N."/>
            <person name="Nicol R."/>
            <person name="Norbu C."/>
            <person name="Norbu N."/>
            <person name="Novod N."/>
            <person name="O'Neill B."/>
            <person name="Osman S."/>
            <person name="Markiewicz E."/>
            <person name="Oyono O.L."/>
            <person name="Patti C."/>
            <person name="Phunkhang P."/>
            <person name="Pierre F."/>
            <person name="Priest M."/>
            <person name="Raghuraman S."/>
            <person name="Rege F."/>
            <person name="Reyes R."/>
            <person name="Rise C."/>
            <person name="Rogov P."/>
            <person name="Ross K."/>
            <person name="Ryan E."/>
            <person name="Settipalli S."/>
            <person name="Shea T."/>
            <person name="Sherpa N."/>
            <person name="Shi L."/>
            <person name="Shih D."/>
            <person name="Sparrow T."/>
            <person name="Spaulding J."/>
            <person name="Stalker J."/>
            <person name="Stange-Thomann N."/>
            <person name="Stavropoulos S."/>
            <person name="Stone C."/>
            <person name="Strader C."/>
            <person name="Tesfaye S."/>
            <person name="Thomson T."/>
            <person name="Thoulutsang Y."/>
            <person name="Thoulutsang D."/>
            <person name="Topham K."/>
            <person name="Topping I."/>
            <person name="Tsamla T."/>
            <person name="Vassiliev H."/>
            <person name="Vo A."/>
            <person name="Wangchuk T."/>
            <person name="Wangdi T."/>
            <person name="Weiand M."/>
            <person name="Wilkinson J."/>
            <person name="Wilson A."/>
            <person name="Yadav S."/>
            <person name="Young G."/>
            <person name="Yu Q."/>
            <person name="Zembek L."/>
            <person name="Zhong D."/>
            <person name="Zimmer A."/>
            <person name="Zwirko Z."/>
            <person name="Jaffe D.B."/>
            <person name="Alvarez P."/>
            <person name="Brockman W."/>
            <person name="Butler J."/>
            <person name="Chin C."/>
            <person name="Gnerre S."/>
            <person name="Grabherr M."/>
            <person name="Kleber M."/>
            <person name="Mauceli E."/>
            <person name="MacCallum I."/>
        </authorList>
    </citation>
    <scope>NUCLEOTIDE SEQUENCE [LARGE SCALE GENOMIC DNA]</scope>
    <source>
        <strain evidence="12">Tucson 15081-1352.22</strain>
    </source>
</reference>
<dbReference type="GO" id="GO:0016020">
    <property type="term" value="C:membrane"/>
    <property type="evidence" value="ECO:0007669"/>
    <property type="project" value="UniProtKB-SubCell"/>
</dbReference>
<dbReference type="OrthoDB" id="10012881at2759"/>
<dbReference type="PANTHER" id="PTHR24252:SF7">
    <property type="entry name" value="HYALIN"/>
    <property type="match status" value="1"/>
</dbReference>
<gene>
    <name evidence="11" type="primary">Dmoj\GI20860</name>
    <name evidence="11" type="ORF">Dmoj_GI20860</name>
</gene>